<dbReference type="PANTHER" id="PTHR43713:SF3">
    <property type="entry name" value="GLUTAMATE-1-SEMIALDEHYDE 2,1-AMINOMUTASE 1, CHLOROPLASTIC-RELATED"/>
    <property type="match status" value="1"/>
</dbReference>
<dbReference type="InterPro" id="IPR015424">
    <property type="entry name" value="PyrdxlP-dep_Trfase"/>
</dbReference>
<evidence type="ECO:0000256" key="5">
    <source>
        <dbReference type="ARBA" id="ARBA00022898"/>
    </source>
</evidence>
<evidence type="ECO:0000256" key="8">
    <source>
        <dbReference type="HAMAP-Rule" id="MF_00375"/>
    </source>
</evidence>
<protein>
    <recommendedName>
        <fullName evidence="8">Glutamate-1-semialdehyde 2,1-aminomutase</fullName>
        <shortName evidence="8">GSA</shortName>
        <ecNumber evidence="8">5.4.3.8</ecNumber>
    </recommendedName>
    <alternativeName>
        <fullName evidence="8">Glutamate-1-semialdehyde aminotransferase</fullName>
        <shortName evidence="8">GSA-AT</shortName>
    </alternativeName>
</protein>
<dbReference type="NCBIfam" id="TIGR00713">
    <property type="entry name" value="hemL"/>
    <property type="match status" value="1"/>
</dbReference>
<keyword evidence="7 8" id="KW-0627">Porphyrin biosynthesis</keyword>
<dbReference type="GO" id="GO:0006782">
    <property type="term" value="P:protoporphyrinogen IX biosynthetic process"/>
    <property type="evidence" value="ECO:0007669"/>
    <property type="project" value="UniProtKB-UniRule"/>
</dbReference>
<evidence type="ECO:0000256" key="6">
    <source>
        <dbReference type="ARBA" id="ARBA00023235"/>
    </source>
</evidence>
<proteinExistence type="inferred from homology"/>
<dbReference type="InterPro" id="IPR004639">
    <property type="entry name" value="4pyrrol_synth_GluAld_NH2Trfase"/>
</dbReference>
<gene>
    <name evidence="8 9" type="primary">hemL</name>
    <name evidence="9" type="ORF">ENW66_02405</name>
</gene>
<dbReference type="Gene3D" id="3.40.640.10">
    <property type="entry name" value="Type I PLP-dependent aspartate aminotransferase-like (Major domain)"/>
    <property type="match status" value="1"/>
</dbReference>
<comment type="pathway">
    <text evidence="3">Porphyrin-containing compound metabolism; protoporphyrin-IX biosynthesis; 5-aminolevulinate from L-glutamyl-tRNA(Glu): step 2/2.</text>
</comment>
<dbReference type="SUPFAM" id="SSF53383">
    <property type="entry name" value="PLP-dependent transferases"/>
    <property type="match status" value="1"/>
</dbReference>
<dbReference type="InterPro" id="IPR049704">
    <property type="entry name" value="Aminotrans_3_PPA_site"/>
</dbReference>
<keyword evidence="6 8" id="KW-0413">Isomerase</keyword>
<dbReference type="InterPro" id="IPR015422">
    <property type="entry name" value="PyrdxlP-dep_Trfase_small"/>
</dbReference>
<comment type="similarity">
    <text evidence="4 8">Belongs to the class-III pyridoxal-phosphate-dependent aminotransferase family. HemL subfamily.</text>
</comment>
<dbReference type="NCBIfam" id="NF000818">
    <property type="entry name" value="PRK00062.1"/>
    <property type="match status" value="1"/>
</dbReference>
<dbReference type="Gene3D" id="3.90.1150.10">
    <property type="entry name" value="Aspartate Aminotransferase, domain 1"/>
    <property type="match status" value="1"/>
</dbReference>
<accession>A0A7C3MAT3</accession>
<dbReference type="InterPro" id="IPR015421">
    <property type="entry name" value="PyrdxlP-dep_Trfase_major"/>
</dbReference>
<comment type="subcellular location">
    <subcellularLocation>
        <location evidence="8">Cytoplasm</location>
    </subcellularLocation>
</comment>
<dbReference type="Pfam" id="PF00202">
    <property type="entry name" value="Aminotran_3"/>
    <property type="match status" value="1"/>
</dbReference>
<dbReference type="AlphaFoldDB" id="A0A7C3MAT3"/>
<comment type="cofactor">
    <cofactor evidence="2 8">
        <name>pyridoxal 5'-phosphate</name>
        <dbReference type="ChEBI" id="CHEBI:597326"/>
    </cofactor>
</comment>
<dbReference type="EC" id="5.4.3.8" evidence="8"/>
<dbReference type="GO" id="GO:0030170">
    <property type="term" value="F:pyridoxal phosphate binding"/>
    <property type="evidence" value="ECO:0007669"/>
    <property type="project" value="InterPro"/>
</dbReference>
<dbReference type="PANTHER" id="PTHR43713">
    <property type="entry name" value="GLUTAMATE-1-SEMIALDEHYDE 2,1-AMINOMUTASE"/>
    <property type="match status" value="1"/>
</dbReference>
<keyword evidence="8" id="KW-0963">Cytoplasm</keyword>
<evidence type="ECO:0000256" key="2">
    <source>
        <dbReference type="ARBA" id="ARBA00001933"/>
    </source>
</evidence>
<dbReference type="CDD" id="cd00610">
    <property type="entry name" value="OAT_like"/>
    <property type="match status" value="1"/>
</dbReference>
<comment type="catalytic activity">
    <reaction evidence="1 8">
        <text>(S)-4-amino-5-oxopentanoate = 5-aminolevulinate</text>
        <dbReference type="Rhea" id="RHEA:14265"/>
        <dbReference type="ChEBI" id="CHEBI:57501"/>
        <dbReference type="ChEBI" id="CHEBI:356416"/>
        <dbReference type="EC" id="5.4.3.8"/>
    </reaction>
</comment>
<organism evidence="9">
    <name type="scientific">Archaeoglobus fulgidus</name>
    <dbReference type="NCBI Taxonomy" id="2234"/>
    <lineage>
        <taxon>Archaea</taxon>
        <taxon>Methanobacteriati</taxon>
        <taxon>Methanobacteriota</taxon>
        <taxon>Archaeoglobi</taxon>
        <taxon>Archaeoglobales</taxon>
        <taxon>Archaeoglobaceae</taxon>
        <taxon>Archaeoglobus</taxon>
    </lineage>
</organism>
<evidence type="ECO:0000256" key="1">
    <source>
        <dbReference type="ARBA" id="ARBA00001579"/>
    </source>
</evidence>
<evidence type="ECO:0000256" key="7">
    <source>
        <dbReference type="ARBA" id="ARBA00023244"/>
    </source>
</evidence>
<name>A0A7C3MAT3_ARCFL</name>
<keyword evidence="5 8" id="KW-0663">Pyridoxal phosphate</keyword>
<dbReference type="UniPathway" id="UPA00251">
    <property type="reaction ID" value="UER00317"/>
</dbReference>
<reference evidence="9" key="1">
    <citation type="journal article" date="2020" name="mSystems">
        <title>Genome- and Community-Level Interaction Insights into Carbon Utilization and Element Cycling Functions of Hydrothermarchaeota in Hydrothermal Sediment.</title>
        <authorList>
            <person name="Zhou Z."/>
            <person name="Liu Y."/>
            <person name="Xu W."/>
            <person name="Pan J."/>
            <person name="Luo Z.H."/>
            <person name="Li M."/>
        </authorList>
    </citation>
    <scope>NUCLEOTIDE SEQUENCE [LARGE SCALE GENOMIC DNA]</scope>
    <source>
        <strain evidence="9">SpSt-87</strain>
    </source>
</reference>
<evidence type="ECO:0000313" key="9">
    <source>
        <dbReference type="EMBL" id="HFW31793.1"/>
    </source>
</evidence>
<dbReference type="GO" id="GO:0008483">
    <property type="term" value="F:transaminase activity"/>
    <property type="evidence" value="ECO:0007669"/>
    <property type="project" value="InterPro"/>
</dbReference>
<sequence>MKLERSGSLYSVALNLFPGGVSSPVRAFRPHPFYTAKAKGSKLYDVDGNVYIDYCMAYGPLILGHGNEAVKRAIEEQLEKGWLYGTPVELEIEYAKLIQKHFPSMEMMRFVNTGSEATMAALRVARGFTGRKKIVKVEGSFHGAHDAVLVKAGSGATTHGIPNSAGVPEDFVRNTLQVPFNDTEALAEILEKNKNDVAALILEPVMGNSSLIIPDNDYLKEVRKITAENDVLLIFDEVITGFRVSMGGAQGYYGVKPDLTTLGKVAGGGLPIGIFGGKREIMERVAPSGDVYQAGTFSGNPLSLTAGYSTVKFMEENKVLERVNSLTEKLVRGIKDVMEDRNAECEVGSLASMFCIYFGSTPKNYAEALQLDRERFMEFFWRMLENGVFLPPSQYETCFVSFAHTEEDVEKTVEAVSASI</sequence>
<dbReference type="HAMAP" id="MF_00375">
    <property type="entry name" value="HemL_aminotrans_3"/>
    <property type="match status" value="1"/>
</dbReference>
<evidence type="ECO:0000256" key="4">
    <source>
        <dbReference type="ARBA" id="ARBA00008981"/>
    </source>
</evidence>
<evidence type="ECO:0000256" key="3">
    <source>
        <dbReference type="ARBA" id="ARBA00004819"/>
    </source>
</evidence>
<dbReference type="GO" id="GO:0005737">
    <property type="term" value="C:cytoplasm"/>
    <property type="evidence" value="ECO:0007669"/>
    <property type="project" value="UniProtKB-SubCell"/>
</dbReference>
<dbReference type="InterPro" id="IPR005814">
    <property type="entry name" value="Aminotrans_3"/>
</dbReference>
<feature type="modified residue" description="N6-(pyridoxal phosphate)lysine" evidence="8">
    <location>
        <position position="264"/>
    </location>
</feature>
<dbReference type="EMBL" id="DTLB01000010">
    <property type="protein sequence ID" value="HFW31793.1"/>
    <property type="molecule type" value="Genomic_DNA"/>
</dbReference>
<dbReference type="PROSITE" id="PS00600">
    <property type="entry name" value="AA_TRANSFER_CLASS_3"/>
    <property type="match status" value="1"/>
</dbReference>
<dbReference type="GO" id="GO:0042286">
    <property type="term" value="F:glutamate-1-semialdehyde 2,1-aminomutase activity"/>
    <property type="evidence" value="ECO:0007669"/>
    <property type="project" value="UniProtKB-UniRule"/>
</dbReference>
<comment type="caution">
    <text evidence="9">The sequence shown here is derived from an EMBL/GenBank/DDBJ whole genome shotgun (WGS) entry which is preliminary data.</text>
</comment>
<dbReference type="FunFam" id="3.40.640.10:FF:000021">
    <property type="entry name" value="Glutamate-1-semialdehyde 2,1-aminomutase"/>
    <property type="match status" value="1"/>
</dbReference>